<sequence length="261" mass="28938">MSRRPKSALLLGALLALLTLTAATPTAPVPDQVWGHPELERLRPQHVAILPMVSFVYLPRERAYVEDAWLQRMRLSYHDWLPAVLCRERMASTSRGGDSLLSAIGSQVRSRGRVDSTSSPHLARLLHSQALLCLRIDRWERIGEARSTRVYVDMTAALVDSTGRLLWRVVSRECLESVYGVPKAVSVAQPAVPASDMEYERWRASEEAATRGALAGRPGEMGVGYGPTAIAADFHEAVTRILARWARRFPESPRRPAGPTP</sequence>
<dbReference type="EMBL" id="VBPB01000114">
    <property type="protein sequence ID" value="TMQ72266.1"/>
    <property type="molecule type" value="Genomic_DNA"/>
</dbReference>
<evidence type="ECO:0008006" key="4">
    <source>
        <dbReference type="Google" id="ProtNLM"/>
    </source>
</evidence>
<protein>
    <recommendedName>
        <fullName evidence="4">DUF3313 domain-containing protein</fullName>
    </recommendedName>
</protein>
<evidence type="ECO:0000313" key="2">
    <source>
        <dbReference type="EMBL" id="TMQ72266.1"/>
    </source>
</evidence>
<name>A0A538U8P1_UNCEI</name>
<evidence type="ECO:0000256" key="1">
    <source>
        <dbReference type="SAM" id="SignalP"/>
    </source>
</evidence>
<dbReference type="AlphaFoldDB" id="A0A538U8P1"/>
<accession>A0A538U8P1</accession>
<dbReference type="Gene3D" id="3.40.50.10610">
    <property type="entry name" value="ABC-type transport auxiliary lipoprotein component"/>
    <property type="match status" value="1"/>
</dbReference>
<keyword evidence="1" id="KW-0732">Signal</keyword>
<gene>
    <name evidence="2" type="ORF">E6K81_07940</name>
</gene>
<reference evidence="2 3" key="1">
    <citation type="journal article" date="2019" name="Nat. Microbiol.">
        <title>Mediterranean grassland soil C-N compound turnover is dependent on rainfall and depth, and is mediated by genomically divergent microorganisms.</title>
        <authorList>
            <person name="Diamond S."/>
            <person name="Andeer P.F."/>
            <person name="Li Z."/>
            <person name="Crits-Christoph A."/>
            <person name="Burstein D."/>
            <person name="Anantharaman K."/>
            <person name="Lane K.R."/>
            <person name="Thomas B.C."/>
            <person name="Pan C."/>
            <person name="Northen T.R."/>
            <person name="Banfield J.F."/>
        </authorList>
    </citation>
    <scope>NUCLEOTIDE SEQUENCE [LARGE SCALE GENOMIC DNA]</scope>
    <source>
        <strain evidence="2">WS_11</strain>
    </source>
</reference>
<evidence type="ECO:0000313" key="3">
    <source>
        <dbReference type="Proteomes" id="UP000319771"/>
    </source>
</evidence>
<dbReference type="Proteomes" id="UP000319771">
    <property type="component" value="Unassembled WGS sequence"/>
</dbReference>
<comment type="caution">
    <text evidence="2">The sequence shown here is derived from an EMBL/GenBank/DDBJ whole genome shotgun (WGS) entry which is preliminary data.</text>
</comment>
<feature type="chain" id="PRO_5022017233" description="DUF3313 domain-containing protein" evidence="1">
    <location>
        <begin position="23"/>
        <end position="261"/>
    </location>
</feature>
<organism evidence="2 3">
    <name type="scientific">Eiseniibacteriota bacterium</name>
    <dbReference type="NCBI Taxonomy" id="2212470"/>
    <lineage>
        <taxon>Bacteria</taxon>
        <taxon>Candidatus Eiseniibacteriota</taxon>
    </lineage>
</organism>
<feature type="signal peptide" evidence="1">
    <location>
        <begin position="1"/>
        <end position="22"/>
    </location>
</feature>
<proteinExistence type="predicted"/>